<name>A0A3N0XL03_ANAGA</name>
<dbReference type="AlphaFoldDB" id="A0A3N0XL03"/>
<accession>A0A3N0XL03</accession>
<comment type="caution">
    <text evidence="1">The sequence shown here is derived from an EMBL/GenBank/DDBJ whole genome shotgun (WGS) entry which is preliminary data.</text>
</comment>
<proteinExistence type="predicted"/>
<protein>
    <submittedName>
        <fullName evidence="1">Uncharacterized protein</fullName>
    </submittedName>
</protein>
<sequence>MELHSCRPVRVPMLTPVHRRKRQQWTRPATSTSTSISTICCPPLFICQVSTMASFSLDSAVGLHPGCALGGQLAPSALVSSLALPTIIAALVSSAIISSCFLPFARPLSSSRAPTLSPHFLGLLV</sequence>
<keyword evidence="2" id="KW-1185">Reference proteome</keyword>
<organism evidence="1 2">
    <name type="scientific">Anabarilius grahami</name>
    <name type="common">Kanglang fish</name>
    <name type="synonym">Barilius grahami</name>
    <dbReference type="NCBI Taxonomy" id="495550"/>
    <lineage>
        <taxon>Eukaryota</taxon>
        <taxon>Metazoa</taxon>
        <taxon>Chordata</taxon>
        <taxon>Craniata</taxon>
        <taxon>Vertebrata</taxon>
        <taxon>Euteleostomi</taxon>
        <taxon>Actinopterygii</taxon>
        <taxon>Neopterygii</taxon>
        <taxon>Teleostei</taxon>
        <taxon>Ostariophysi</taxon>
        <taxon>Cypriniformes</taxon>
        <taxon>Xenocyprididae</taxon>
        <taxon>Xenocypridinae</taxon>
        <taxon>Xenocypridinae incertae sedis</taxon>
        <taxon>Anabarilius</taxon>
    </lineage>
</organism>
<dbReference type="EMBL" id="RJVU01070621">
    <property type="protein sequence ID" value="ROI57074.1"/>
    <property type="molecule type" value="Genomic_DNA"/>
</dbReference>
<evidence type="ECO:0000313" key="2">
    <source>
        <dbReference type="Proteomes" id="UP000281406"/>
    </source>
</evidence>
<dbReference type="Proteomes" id="UP000281406">
    <property type="component" value="Unassembled WGS sequence"/>
</dbReference>
<reference evidence="1 2" key="1">
    <citation type="submission" date="2018-10" db="EMBL/GenBank/DDBJ databases">
        <title>Genome assembly for a Yunnan-Guizhou Plateau 3E fish, Anabarilius grahami (Regan), and its evolutionary and genetic applications.</title>
        <authorList>
            <person name="Jiang W."/>
        </authorList>
    </citation>
    <scope>NUCLEOTIDE SEQUENCE [LARGE SCALE GENOMIC DNA]</scope>
    <source>
        <strain evidence="1">AG-KIZ</strain>
        <tissue evidence="1">Muscle</tissue>
    </source>
</reference>
<gene>
    <name evidence="1" type="ORF">DPX16_19651</name>
</gene>
<evidence type="ECO:0000313" key="1">
    <source>
        <dbReference type="EMBL" id="ROI57074.1"/>
    </source>
</evidence>